<dbReference type="InterPro" id="IPR005891">
    <property type="entry name" value="DevC"/>
</dbReference>
<dbReference type="GO" id="GO:0005886">
    <property type="term" value="C:plasma membrane"/>
    <property type="evidence" value="ECO:0007669"/>
    <property type="project" value="UniProtKB-SubCell"/>
</dbReference>
<feature type="transmembrane region" description="Helical" evidence="7">
    <location>
        <begin position="250"/>
        <end position="276"/>
    </location>
</feature>
<protein>
    <submittedName>
        <fullName evidence="9">Putative ABC transport system permease protein</fullName>
    </submittedName>
</protein>
<accession>A0A450TYU6</accession>
<evidence type="ECO:0000313" key="9">
    <source>
        <dbReference type="EMBL" id="VFJ75022.1"/>
    </source>
</evidence>
<dbReference type="PANTHER" id="PTHR43738">
    <property type="entry name" value="ABC TRANSPORTER, MEMBRANE PROTEIN"/>
    <property type="match status" value="1"/>
</dbReference>
<evidence type="ECO:0000256" key="5">
    <source>
        <dbReference type="ARBA" id="ARBA00022989"/>
    </source>
</evidence>
<keyword evidence="3" id="KW-1003">Cell membrane</keyword>
<evidence type="ECO:0000256" key="2">
    <source>
        <dbReference type="ARBA" id="ARBA00022448"/>
    </source>
</evidence>
<evidence type="ECO:0000259" key="8">
    <source>
        <dbReference type="Pfam" id="PF02687"/>
    </source>
</evidence>
<dbReference type="PIRSF" id="PIRSF031773">
    <property type="entry name" value="DevC"/>
    <property type="match status" value="1"/>
</dbReference>
<dbReference type="InterPro" id="IPR003838">
    <property type="entry name" value="ABC3_permease_C"/>
</dbReference>
<feature type="transmembrane region" description="Helical" evidence="7">
    <location>
        <begin position="20"/>
        <end position="41"/>
    </location>
</feature>
<keyword evidence="4 7" id="KW-0812">Transmembrane</keyword>
<evidence type="ECO:0000256" key="7">
    <source>
        <dbReference type="SAM" id="Phobius"/>
    </source>
</evidence>
<comment type="subcellular location">
    <subcellularLocation>
        <location evidence="1">Cell membrane</location>
        <topology evidence="1">Multi-pass membrane protein</topology>
    </subcellularLocation>
</comment>
<dbReference type="Pfam" id="PF02687">
    <property type="entry name" value="FtsX"/>
    <property type="match status" value="1"/>
</dbReference>
<dbReference type="PANTHER" id="PTHR43738:SF1">
    <property type="entry name" value="HEMIN TRANSPORT SYSTEM PERMEASE PROTEIN HRTB-RELATED"/>
    <property type="match status" value="1"/>
</dbReference>
<evidence type="ECO:0000256" key="4">
    <source>
        <dbReference type="ARBA" id="ARBA00022692"/>
    </source>
</evidence>
<evidence type="ECO:0000256" key="6">
    <source>
        <dbReference type="ARBA" id="ARBA00023136"/>
    </source>
</evidence>
<gene>
    <name evidence="9" type="ORF">BECKFW1821C_GA0114237_10682</name>
</gene>
<proteinExistence type="predicted"/>
<feature type="transmembrane region" description="Helical" evidence="7">
    <location>
        <begin position="342"/>
        <end position="364"/>
    </location>
</feature>
<organism evidence="9">
    <name type="scientific">Candidatus Kentrum sp. FW</name>
    <dbReference type="NCBI Taxonomy" id="2126338"/>
    <lineage>
        <taxon>Bacteria</taxon>
        <taxon>Pseudomonadati</taxon>
        <taxon>Pseudomonadota</taxon>
        <taxon>Gammaproteobacteria</taxon>
        <taxon>Candidatus Kentrum</taxon>
    </lineage>
</organism>
<dbReference type="AlphaFoldDB" id="A0A450TYU6"/>
<evidence type="ECO:0000256" key="3">
    <source>
        <dbReference type="ARBA" id="ARBA00022475"/>
    </source>
</evidence>
<keyword evidence="5 7" id="KW-1133">Transmembrane helix</keyword>
<feature type="transmembrane region" description="Helical" evidence="7">
    <location>
        <begin position="308"/>
        <end position="330"/>
    </location>
</feature>
<sequence length="376" mass="41762">MPGTHVHIGLKILLHGKGRVLLSVSGIGVAVLIMFLQLGFFHGINNSQAFMARLLNADLVVLHWRRTNLDNWWRMDRIRAAQLHAIAGVAQAIPLYKGIIRLENPDTKRRRRISAYAFPPAFAPFDLPRFAQKAQRLEVPGTVLFDLRSRDIYGSVASRETLVLNNRAFTVVGHVNIGPNLISDGIVLLGEGSWLAQGRSARPIMVLLRLDGSASPAMVKRRIMEQLPDDSVVLTPEELYDREVAYTIKVAPVGTIFGIGLIIGLIIGLVICYQILFNEITDHTPQYAVLMAMGYSKGFLVRTILEEAFLLSVLGFLPGLLGAAGVYWTLRDMTCLRMVLTLDLVGFVFLLTVTMCLMAGLLALRRVFRIDPAMLY</sequence>
<name>A0A450TYU6_9GAMM</name>
<dbReference type="EMBL" id="CAADFE010000068">
    <property type="protein sequence ID" value="VFJ75022.1"/>
    <property type="molecule type" value="Genomic_DNA"/>
</dbReference>
<keyword evidence="6 7" id="KW-0472">Membrane</keyword>
<evidence type="ECO:0000256" key="1">
    <source>
        <dbReference type="ARBA" id="ARBA00004651"/>
    </source>
</evidence>
<reference evidence="9" key="1">
    <citation type="submission" date="2019-02" db="EMBL/GenBank/DDBJ databases">
        <authorList>
            <person name="Gruber-Vodicka R. H."/>
            <person name="Seah K. B. B."/>
        </authorList>
    </citation>
    <scope>NUCLEOTIDE SEQUENCE</scope>
    <source>
        <strain evidence="9">BECK_BZ131</strain>
    </source>
</reference>
<feature type="domain" description="ABC3 transporter permease C-terminal" evidence="8">
    <location>
        <begin position="260"/>
        <end position="372"/>
    </location>
</feature>
<keyword evidence="2" id="KW-0813">Transport</keyword>
<dbReference type="InterPro" id="IPR051125">
    <property type="entry name" value="ABC-4/HrtB_transporter"/>
</dbReference>